<evidence type="ECO:0000313" key="11">
    <source>
        <dbReference type="Proteomes" id="UP001197114"/>
    </source>
</evidence>
<dbReference type="SUPFAM" id="SSF161098">
    <property type="entry name" value="MetI-like"/>
    <property type="match status" value="1"/>
</dbReference>
<keyword evidence="6 7" id="KW-0472">Membrane</keyword>
<feature type="transmembrane region" description="Helical" evidence="7">
    <location>
        <begin position="235"/>
        <end position="260"/>
    </location>
</feature>
<reference evidence="10 11" key="1">
    <citation type="submission" date="2019-11" db="EMBL/GenBank/DDBJ databases">
        <authorList>
            <person name="Ay H."/>
        </authorList>
    </citation>
    <scope>NUCLEOTIDE SEQUENCE [LARGE SCALE GENOMIC DNA]</scope>
    <source>
        <strain evidence="10 11">BG9H</strain>
    </source>
</reference>
<dbReference type="PROSITE" id="PS50928">
    <property type="entry name" value="ABC_TM1"/>
    <property type="match status" value="1"/>
</dbReference>
<accession>A0ABS6YIC9</accession>
<evidence type="ECO:0000256" key="6">
    <source>
        <dbReference type="ARBA" id="ARBA00023136"/>
    </source>
</evidence>
<dbReference type="InterPro" id="IPR035906">
    <property type="entry name" value="MetI-like_sf"/>
</dbReference>
<comment type="caution">
    <text evidence="10">The sequence shown here is derived from an EMBL/GenBank/DDBJ whole genome shotgun (WGS) entry which is preliminary data.</text>
</comment>
<dbReference type="InterPro" id="IPR043429">
    <property type="entry name" value="ArtM/GltK/GlnP/TcyL/YhdX-like"/>
</dbReference>
<organism evidence="10 11">
    <name type="scientific">Streptomyces anatolicus</name>
    <dbReference type="NCBI Taxonomy" id="2675858"/>
    <lineage>
        <taxon>Bacteria</taxon>
        <taxon>Bacillati</taxon>
        <taxon>Actinomycetota</taxon>
        <taxon>Actinomycetes</taxon>
        <taxon>Kitasatosporales</taxon>
        <taxon>Streptomycetaceae</taxon>
        <taxon>Streptomyces</taxon>
    </lineage>
</organism>
<dbReference type="RefSeq" id="WP_219687711.1">
    <property type="nucleotide sequence ID" value="NZ_WMBF01000035.1"/>
</dbReference>
<evidence type="ECO:0000259" key="9">
    <source>
        <dbReference type="PROSITE" id="PS50928"/>
    </source>
</evidence>
<gene>
    <name evidence="10" type="ORF">GKQ77_06270</name>
</gene>
<feature type="region of interest" description="Disordered" evidence="8">
    <location>
        <begin position="285"/>
        <end position="328"/>
    </location>
</feature>
<dbReference type="InterPro" id="IPR010065">
    <property type="entry name" value="AA_ABC_transptr_permease_3TM"/>
</dbReference>
<evidence type="ECO:0000256" key="5">
    <source>
        <dbReference type="ARBA" id="ARBA00022989"/>
    </source>
</evidence>
<keyword evidence="11" id="KW-1185">Reference proteome</keyword>
<evidence type="ECO:0000313" key="10">
    <source>
        <dbReference type="EMBL" id="MBW5421172.1"/>
    </source>
</evidence>
<sequence length="328" mass="34820">MSASVLFDAPGPKARIRNRIYSVVGTAAVLGLLVWVVLRLNEKGEFEGALWDIFNYSGIRENIFEALIATLKAFALAAVLSLVFAVVLCVGRLSDHRVVRWASVIFIDLFRSIPLLITIFALWVGVVGDMTPFWALVLGLAIYNGCVQAEVLRAGVNAVPKGQREAAYALGMSKTQVTGGILFPQAVRSMLPTIISQLVVTLKDTSLGYIILYPELLYSARLIANNTPVNGTYPFVQTVVVVGAIYIALCMALSSLATWIEKRGRRAKTGIVVAAAAEPAEAPGVLDAATPFGPTVAAEPAKPAGPGRPEDGPERPDSGPSGSVGKSD</sequence>
<dbReference type="PANTHER" id="PTHR30614">
    <property type="entry name" value="MEMBRANE COMPONENT OF AMINO ACID ABC TRANSPORTER"/>
    <property type="match status" value="1"/>
</dbReference>
<evidence type="ECO:0000256" key="4">
    <source>
        <dbReference type="ARBA" id="ARBA00022692"/>
    </source>
</evidence>
<dbReference type="Gene3D" id="1.10.3720.10">
    <property type="entry name" value="MetI-like"/>
    <property type="match status" value="1"/>
</dbReference>
<feature type="compositionally biased region" description="Basic and acidic residues" evidence="8">
    <location>
        <begin position="308"/>
        <end position="317"/>
    </location>
</feature>
<feature type="transmembrane region" description="Helical" evidence="7">
    <location>
        <begin position="66"/>
        <end position="90"/>
    </location>
</feature>
<keyword evidence="3" id="KW-1003">Cell membrane</keyword>
<name>A0ABS6YIC9_9ACTN</name>
<evidence type="ECO:0000256" key="1">
    <source>
        <dbReference type="ARBA" id="ARBA00004651"/>
    </source>
</evidence>
<dbReference type="PANTHER" id="PTHR30614:SF21">
    <property type="entry name" value="AMINO ACID ABC TRANSPORTER PERMEASE"/>
    <property type="match status" value="1"/>
</dbReference>
<dbReference type="Pfam" id="PF00528">
    <property type="entry name" value="BPD_transp_1"/>
    <property type="match status" value="1"/>
</dbReference>
<feature type="transmembrane region" description="Helical" evidence="7">
    <location>
        <begin position="102"/>
        <end position="126"/>
    </location>
</feature>
<dbReference type="NCBIfam" id="TIGR01726">
    <property type="entry name" value="HEQRo_perm_3TM"/>
    <property type="match status" value="1"/>
</dbReference>
<dbReference type="CDD" id="cd06261">
    <property type="entry name" value="TM_PBP2"/>
    <property type="match status" value="1"/>
</dbReference>
<dbReference type="InterPro" id="IPR000515">
    <property type="entry name" value="MetI-like"/>
</dbReference>
<comment type="similarity">
    <text evidence="7">Belongs to the binding-protein-dependent transport system permease family.</text>
</comment>
<feature type="transmembrane region" description="Helical" evidence="7">
    <location>
        <begin position="20"/>
        <end position="38"/>
    </location>
</feature>
<evidence type="ECO:0000256" key="7">
    <source>
        <dbReference type="RuleBase" id="RU363032"/>
    </source>
</evidence>
<evidence type="ECO:0000256" key="3">
    <source>
        <dbReference type="ARBA" id="ARBA00022475"/>
    </source>
</evidence>
<keyword evidence="5 7" id="KW-1133">Transmembrane helix</keyword>
<proteinExistence type="inferred from homology"/>
<protein>
    <submittedName>
        <fullName evidence="10">ABC transporter permease subunit</fullName>
    </submittedName>
</protein>
<evidence type="ECO:0000256" key="2">
    <source>
        <dbReference type="ARBA" id="ARBA00022448"/>
    </source>
</evidence>
<dbReference type="EMBL" id="WMBF01000035">
    <property type="protein sequence ID" value="MBW5421172.1"/>
    <property type="molecule type" value="Genomic_DNA"/>
</dbReference>
<comment type="subcellular location">
    <subcellularLocation>
        <location evidence="1 7">Cell membrane</location>
        <topology evidence="1 7">Multi-pass membrane protein</topology>
    </subcellularLocation>
</comment>
<keyword evidence="2 7" id="KW-0813">Transport</keyword>
<evidence type="ECO:0000256" key="8">
    <source>
        <dbReference type="SAM" id="MobiDB-lite"/>
    </source>
</evidence>
<feature type="domain" description="ABC transmembrane type-1" evidence="9">
    <location>
        <begin position="63"/>
        <end position="257"/>
    </location>
</feature>
<dbReference type="Proteomes" id="UP001197114">
    <property type="component" value="Unassembled WGS sequence"/>
</dbReference>
<keyword evidence="4 7" id="KW-0812">Transmembrane</keyword>